<dbReference type="AlphaFoldDB" id="A0ABD0LEC5"/>
<sequence>MLKTEEGEPTSLFFFAWFSNQRQDSHVMNGQMPPLRCRRSTRKANTEHREEITLQEMSELDPLVIPPGDIFAQSWL</sequence>
<organism evidence="1 2">
    <name type="scientific">Batillaria attramentaria</name>
    <dbReference type="NCBI Taxonomy" id="370345"/>
    <lineage>
        <taxon>Eukaryota</taxon>
        <taxon>Metazoa</taxon>
        <taxon>Spiralia</taxon>
        <taxon>Lophotrochozoa</taxon>
        <taxon>Mollusca</taxon>
        <taxon>Gastropoda</taxon>
        <taxon>Caenogastropoda</taxon>
        <taxon>Sorbeoconcha</taxon>
        <taxon>Cerithioidea</taxon>
        <taxon>Batillariidae</taxon>
        <taxon>Batillaria</taxon>
    </lineage>
</organism>
<evidence type="ECO:0000313" key="1">
    <source>
        <dbReference type="EMBL" id="KAK7497563.1"/>
    </source>
</evidence>
<keyword evidence="2" id="KW-1185">Reference proteome</keyword>
<name>A0ABD0LEC5_9CAEN</name>
<reference evidence="1 2" key="1">
    <citation type="journal article" date="2023" name="Sci. Data">
        <title>Genome assembly of the Korean intertidal mud-creeper Batillaria attramentaria.</title>
        <authorList>
            <person name="Patra A.K."/>
            <person name="Ho P.T."/>
            <person name="Jun S."/>
            <person name="Lee S.J."/>
            <person name="Kim Y."/>
            <person name="Won Y.J."/>
        </authorList>
    </citation>
    <scope>NUCLEOTIDE SEQUENCE [LARGE SCALE GENOMIC DNA]</scope>
    <source>
        <strain evidence="1">Wonlab-2016</strain>
    </source>
</reference>
<dbReference type="Proteomes" id="UP001519460">
    <property type="component" value="Unassembled WGS sequence"/>
</dbReference>
<evidence type="ECO:0000313" key="2">
    <source>
        <dbReference type="Proteomes" id="UP001519460"/>
    </source>
</evidence>
<protein>
    <submittedName>
        <fullName evidence="1">Uncharacterized protein</fullName>
    </submittedName>
</protein>
<comment type="caution">
    <text evidence="1">The sequence shown here is derived from an EMBL/GenBank/DDBJ whole genome shotgun (WGS) entry which is preliminary data.</text>
</comment>
<proteinExistence type="predicted"/>
<feature type="non-terminal residue" evidence="1">
    <location>
        <position position="76"/>
    </location>
</feature>
<accession>A0ABD0LEC5</accession>
<dbReference type="EMBL" id="JACVVK020000057">
    <property type="protein sequence ID" value="KAK7497563.1"/>
    <property type="molecule type" value="Genomic_DNA"/>
</dbReference>
<gene>
    <name evidence="1" type="ORF">BaRGS_00011203</name>
</gene>